<name>A0A178A2G6_9BACI</name>
<evidence type="ECO:0000256" key="1">
    <source>
        <dbReference type="ARBA" id="ARBA00004496"/>
    </source>
</evidence>
<evidence type="ECO:0000256" key="6">
    <source>
        <dbReference type="ARBA" id="ARBA00023016"/>
    </source>
</evidence>
<comment type="subunit">
    <text evidence="10">Homodimer.</text>
</comment>
<dbReference type="SUPFAM" id="SSF110942">
    <property type="entry name" value="HSP90 C-terminal domain"/>
    <property type="match status" value="1"/>
</dbReference>
<keyword evidence="7 10" id="KW-0143">Chaperone</keyword>
<feature type="binding site" evidence="11">
    <location>
        <position position="77"/>
    </location>
    <ligand>
        <name>ATP</name>
        <dbReference type="ChEBI" id="CHEBI:30616"/>
    </ligand>
</feature>
<dbReference type="SUPFAM" id="SSF54211">
    <property type="entry name" value="Ribosomal protein S5 domain 2-like"/>
    <property type="match status" value="1"/>
</dbReference>
<dbReference type="Gene3D" id="3.30.230.80">
    <property type="match status" value="1"/>
</dbReference>
<dbReference type="HAMAP" id="MF_00505">
    <property type="entry name" value="HSP90"/>
    <property type="match status" value="1"/>
</dbReference>
<dbReference type="PROSITE" id="PS00298">
    <property type="entry name" value="HSP90"/>
    <property type="match status" value="1"/>
</dbReference>
<dbReference type="OrthoDB" id="9802640at2"/>
<evidence type="ECO:0000256" key="12">
    <source>
        <dbReference type="SAM" id="MobiDB-lite"/>
    </source>
</evidence>
<feature type="binding site" evidence="11">
    <location>
        <position position="35"/>
    </location>
    <ligand>
        <name>ATP</name>
        <dbReference type="ChEBI" id="CHEBI:30616"/>
    </ligand>
</feature>
<feature type="binding site" evidence="11">
    <location>
        <begin position="97"/>
        <end position="98"/>
    </location>
    <ligand>
        <name>ATP</name>
        <dbReference type="ChEBI" id="CHEBI:30616"/>
    </ligand>
</feature>
<dbReference type="InterPro" id="IPR001404">
    <property type="entry name" value="Hsp90_fam"/>
</dbReference>
<comment type="function">
    <text evidence="8 10">Molecular chaperone. Has ATPase activity.</text>
</comment>
<keyword evidence="3 10" id="KW-0963">Cytoplasm</keyword>
<dbReference type="PANTHER" id="PTHR11528">
    <property type="entry name" value="HEAT SHOCK PROTEIN 90 FAMILY MEMBER"/>
    <property type="match status" value="1"/>
</dbReference>
<dbReference type="GO" id="GO:0005737">
    <property type="term" value="C:cytoplasm"/>
    <property type="evidence" value="ECO:0007669"/>
    <property type="project" value="UniProtKB-SubCell"/>
</dbReference>
<accession>A0A178A2G6</accession>
<dbReference type="FunFam" id="3.40.50.11260:FF:000008">
    <property type="entry name" value="Chaperone protein HtpG"/>
    <property type="match status" value="1"/>
</dbReference>
<feature type="compositionally biased region" description="Basic and acidic residues" evidence="12">
    <location>
        <begin position="496"/>
        <end position="509"/>
    </location>
</feature>
<dbReference type="InterPro" id="IPR019805">
    <property type="entry name" value="Heat_shock_protein_90_CS"/>
</dbReference>
<evidence type="ECO:0000256" key="3">
    <source>
        <dbReference type="ARBA" id="ARBA00022490"/>
    </source>
</evidence>
<dbReference type="Pfam" id="PF13589">
    <property type="entry name" value="HATPase_c_3"/>
    <property type="match status" value="1"/>
</dbReference>
<dbReference type="SMART" id="SM00387">
    <property type="entry name" value="HATPase_c"/>
    <property type="match status" value="1"/>
</dbReference>
<keyword evidence="15" id="KW-1185">Reference proteome</keyword>
<evidence type="ECO:0000256" key="8">
    <source>
        <dbReference type="ARBA" id="ARBA00058590"/>
    </source>
</evidence>
<comment type="caution">
    <text evidence="14">The sequence shown here is derived from an EMBL/GenBank/DDBJ whole genome shotgun (WGS) entry which is preliminary data.</text>
</comment>
<dbReference type="PRINTS" id="PR00775">
    <property type="entry name" value="HEATSHOCK90"/>
</dbReference>
<dbReference type="PIRSF" id="PIRSF002583">
    <property type="entry name" value="Hsp90"/>
    <property type="match status" value="1"/>
</dbReference>
<evidence type="ECO:0000256" key="11">
    <source>
        <dbReference type="PIRSR" id="PIRSR002583-1"/>
    </source>
</evidence>
<keyword evidence="4 10" id="KW-0547">Nucleotide-binding</keyword>
<feature type="domain" description="Histidine kinase/HSP90-like ATPase" evidence="13">
    <location>
        <begin position="24"/>
        <end position="177"/>
    </location>
</feature>
<dbReference type="CDD" id="cd16927">
    <property type="entry name" value="HATPase_Hsp90-like"/>
    <property type="match status" value="1"/>
</dbReference>
<feature type="region of interest" description="C" evidence="10">
    <location>
        <begin position="554"/>
        <end position="627"/>
    </location>
</feature>
<dbReference type="InterPro" id="IPR020568">
    <property type="entry name" value="Ribosomal_Su5_D2-typ_SF"/>
</dbReference>
<evidence type="ECO:0000256" key="10">
    <source>
        <dbReference type="HAMAP-Rule" id="MF_00505"/>
    </source>
</evidence>
<sequence>MEKKLFQAESKRLLEMMIHSIYSNKEIFLRELISNSSDAIDKIYYRTLTDDSLTFDQDDYYIKLSIDKENRILKVEDTGIGMTKEELEENLGTIAQSGSLAFKKENELKDGHDIIGQFGVGFYSAFMVADQVTVISKALDSDEAYKWQSSGADGYTIETTTKETVGTEIILTIKDNTEEENYDEFLEEYRIQSIIKKYSDFIRYPIKMNVTESKLKEGTEDEFEEIVEEKTLNSMVPIWRKNKSELTDEDYDNFYTEKRYGFDKPLAHIHTSVDGAIRYNAILYIPEKMPFDYYSKEFEKGLELYSSGVLIMDKCAELLPDYFSFVKGMVDSEDLSLNISREILQQDRQLKRIANNIEKKIKSELQSMLKNDREKYVTFYEAFGRQLKFGVYSDYGMHKDVLQDLLMFSSSKENKLVTLDEYVSRMPEEQKYIYYASGDSIARIEKLPQTELLLEKGYEILYFTEDVDEFAIKMLMNYKEKEFRSVASGDLGLEDQEQKEKEASEETEDNKELFESLKEILSGKVKDVRASKRLRSHPVCLSTDGEITIEMEKILQAMPDNQNVQAEKILEINTNHEVFQALKSAFATDQDKLNLYTNLLYNQALLIEGLPVQDPVEFTNDICKVMV</sequence>
<dbReference type="FunFam" id="3.30.565.10:FF:000009">
    <property type="entry name" value="Molecular chaperone HtpG"/>
    <property type="match status" value="1"/>
</dbReference>
<dbReference type="Gene3D" id="3.30.565.10">
    <property type="entry name" value="Histidine kinase-like ATPase, C-terminal domain"/>
    <property type="match status" value="1"/>
</dbReference>
<dbReference type="Pfam" id="PF00183">
    <property type="entry name" value="HSP90"/>
    <property type="match status" value="1"/>
</dbReference>
<dbReference type="InterPro" id="IPR037196">
    <property type="entry name" value="HSP90_C"/>
</dbReference>
<dbReference type="AlphaFoldDB" id="A0A178A2G6"/>
<feature type="binding site" evidence="11">
    <location>
        <position position="82"/>
    </location>
    <ligand>
        <name>ATP</name>
        <dbReference type="ChEBI" id="CHEBI:30616"/>
    </ligand>
</feature>
<keyword evidence="6 10" id="KW-0346">Stress response</keyword>
<dbReference type="Gene3D" id="1.20.120.790">
    <property type="entry name" value="Heat shock protein 90, C-terminal domain"/>
    <property type="match status" value="1"/>
</dbReference>
<feature type="binding site" evidence="11">
    <location>
        <position position="31"/>
    </location>
    <ligand>
        <name>ATP</name>
        <dbReference type="ChEBI" id="CHEBI:30616"/>
    </ligand>
</feature>
<gene>
    <name evidence="10" type="primary">htpG</name>
    <name evidence="14" type="ORF">ABB05_06240</name>
</gene>
<feature type="binding site" evidence="11">
    <location>
        <position position="90"/>
    </location>
    <ligand>
        <name>ATP</name>
        <dbReference type="ChEBI" id="CHEBI:30616"/>
    </ligand>
</feature>
<dbReference type="Gene3D" id="3.40.50.11260">
    <property type="match status" value="1"/>
</dbReference>
<feature type="region of interest" description="A; substrate-binding" evidence="10">
    <location>
        <begin position="1"/>
        <end position="341"/>
    </location>
</feature>
<comment type="similarity">
    <text evidence="2 10">Belongs to the heat shock protein 90 family.</text>
</comment>
<proteinExistence type="inferred from homology"/>
<dbReference type="FunFam" id="1.20.120.790:FF:000006">
    <property type="entry name" value="Chaperone protein HtpG"/>
    <property type="match status" value="1"/>
</dbReference>
<dbReference type="EMBL" id="LDJR01000028">
    <property type="protein sequence ID" value="OAK74009.1"/>
    <property type="molecule type" value="Genomic_DNA"/>
</dbReference>
<evidence type="ECO:0000313" key="14">
    <source>
        <dbReference type="EMBL" id="OAK74009.1"/>
    </source>
</evidence>
<dbReference type="NCBIfam" id="NF003555">
    <property type="entry name" value="PRK05218.1"/>
    <property type="match status" value="1"/>
</dbReference>
<dbReference type="STRING" id="217031.ABB05_06240"/>
<dbReference type="FunFam" id="3.30.230.80:FF:000002">
    <property type="entry name" value="Molecular chaperone HtpG"/>
    <property type="match status" value="1"/>
</dbReference>
<keyword evidence="5 10" id="KW-0067">ATP-binding</keyword>
<dbReference type="GO" id="GO:0140662">
    <property type="term" value="F:ATP-dependent protein folding chaperone"/>
    <property type="evidence" value="ECO:0007669"/>
    <property type="project" value="InterPro"/>
</dbReference>
<feature type="region of interest" description="Disordered" evidence="12">
    <location>
        <begin position="489"/>
        <end position="509"/>
    </location>
</feature>
<dbReference type="GO" id="GO:0005524">
    <property type="term" value="F:ATP binding"/>
    <property type="evidence" value="ECO:0007669"/>
    <property type="project" value="UniProtKB-UniRule"/>
</dbReference>
<reference evidence="14 15" key="1">
    <citation type="submission" date="2015-05" db="EMBL/GenBank/DDBJ databases">
        <title>Comparison of genome.</title>
        <authorList>
            <person name="Zheng Z."/>
            <person name="Sun M."/>
        </authorList>
    </citation>
    <scope>NUCLEOTIDE SEQUENCE [LARGE SCALE GENOMIC DNA]</scope>
    <source>
        <strain evidence="14 15">G25-74</strain>
    </source>
</reference>
<dbReference type="GO" id="GO:0016887">
    <property type="term" value="F:ATP hydrolysis activity"/>
    <property type="evidence" value="ECO:0007669"/>
    <property type="project" value="InterPro"/>
</dbReference>
<evidence type="ECO:0000256" key="7">
    <source>
        <dbReference type="ARBA" id="ARBA00023186"/>
    </source>
</evidence>
<evidence type="ECO:0000256" key="5">
    <source>
        <dbReference type="ARBA" id="ARBA00022840"/>
    </source>
</evidence>
<comment type="caution">
    <text evidence="10">Lacks conserved residue(s) required for the propagation of feature annotation.</text>
</comment>
<feature type="binding site" evidence="11">
    <location>
        <begin position="117"/>
        <end position="122"/>
    </location>
    <ligand>
        <name>ATP</name>
        <dbReference type="ChEBI" id="CHEBI:30616"/>
    </ligand>
</feature>
<dbReference type="SUPFAM" id="SSF55874">
    <property type="entry name" value="ATPase domain of HSP90 chaperone/DNA topoisomerase II/histidine kinase"/>
    <property type="match status" value="1"/>
</dbReference>
<evidence type="ECO:0000256" key="4">
    <source>
        <dbReference type="ARBA" id="ARBA00022741"/>
    </source>
</evidence>
<feature type="binding site" evidence="11">
    <location>
        <position position="341"/>
    </location>
    <ligand>
        <name>ATP</name>
        <dbReference type="ChEBI" id="CHEBI:30616"/>
    </ligand>
</feature>
<dbReference type="RefSeq" id="WP_057981887.1">
    <property type="nucleotide sequence ID" value="NZ_JAGGKH010000003.1"/>
</dbReference>
<protein>
    <recommendedName>
        <fullName evidence="9 10">Chaperone protein HtpG</fullName>
    </recommendedName>
    <alternativeName>
        <fullName evidence="10">Heat shock protein HtpG</fullName>
    </alternativeName>
    <alternativeName>
        <fullName evidence="10">High temperature protein G</fullName>
    </alternativeName>
</protein>
<organism evidence="14 15">
    <name type="scientific">Lederbergia galactosidilytica</name>
    <dbReference type="NCBI Taxonomy" id="217031"/>
    <lineage>
        <taxon>Bacteria</taxon>
        <taxon>Bacillati</taxon>
        <taxon>Bacillota</taxon>
        <taxon>Bacilli</taxon>
        <taxon>Bacillales</taxon>
        <taxon>Bacillaceae</taxon>
        <taxon>Lederbergia</taxon>
    </lineage>
</organism>
<dbReference type="PATRIC" id="fig|217031.6.peg.1351"/>
<dbReference type="InterPro" id="IPR036890">
    <property type="entry name" value="HATPase_C_sf"/>
</dbReference>
<evidence type="ECO:0000256" key="9">
    <source>
        <dbReference type="ARBA" id="ARBA00070675"/>
    </source>
</evidence>
<feature type="binding site" evidence="11">
    <location>
        <position position="167"/>
    </location>
    <ligand>
        <name>ATP</name>
        <dbReference type="ChEBI" id="CHEBI:30616"/>
    </ligand>
</feature>
<dbReference type="GO" id="GO:0051082">
    <property type="term" value="F:unfolded protein binding"/>
    <property type="evidence" value="ECO:0007669"/>
    <property type="project" value="UniProtKB-UniRule"/>
</dbReference>
<dbReference type="InterPro" id="IPR020575">
    <property type="entry name" value="Hsp90_N"/>
</dbReference>
<dbReference type="Proteomes" id="UP000077881">
    <property type="component" value="Unassembled WGS sequence"/>
</dbReference>
<dbReference type="InterPro" id="IPR003594">
    <property type="entry name" value="HATPase_dom"/>
</dbReference>
<evidence type="ECO:0000256" key="2">
    <source>
        <dbReference type="ARBA" id="ARBA00008239"/>
    </source>
</evidence>
<evidence type="ECO:0000313" key="15">
    <source>
        <dbReference type="Proteomes" id="UP000077881"/>
    </source>
</evidence>
<comment type="subcellular location">
    <subcellularLocation>
        <location evidence="1 10">Cytoplasm</location>
    </subcellularLocation>
</comment>
<evidence type="ECO:0000259" key="13">
    <source>
        <dbReference type="SMART" id="SM00387"/>
    </source>
</evidence>